<evidence type="ECO:0000259" key="10">
    <source>
        <dbReference type="PROSITE" id="PS50253"/>
    </source>
</evidence>
<evidence type="ECO:0000256" key="4">
    <source>
        <dbReference type="ARBA" id="ARBA00022692"/>
    </source>
</evidence>
<dbReference type="AlphaFoldDB" id="A0A7R6PW78"/>
<sequence length="214" mass="24728">MSIFPVFVAFYIGFLLVGLFFWNMLFLFVGCVGLLFSLLLYWWDLKFVCFHYESAFWLFIFSEVSVFGCLLVCCLYYDSFGFISLSSPLELPFLGCFVLLGSSITVTAYHHLLFWDGSCYLLFYTVLLGLGFVVLQLLEFDEVFINLLGSSFYGSSFCTVGLHFIHVLLGVVALFFIFVVGSMEAGMYRCTVATWYWHFVDYVWLFVYTVVYVC</sequence>
<evidence type="ECO:0000256" key="3">
    <source>
        <dbReference type="ARBA" id="ARBA00015944"/>
    </source>
</evidence>
<evidence type="ECO:0000256" key="8">
    <source>
        <dbReference type="RuleBase" id="RU003375"/>
    </source>
</evidence>
<dbReference type="InterPro" id="IPR024791">
    <property type="entry name" value="Cyt_c/ubiquinol_Oxase_su3"/>
</dbReference>
<feature type="transmembrane region" description="Helical" evidence="9">
    <location>
        <begin position="12"/>
        <end position="43"/>
    </location>
</feature>
<reference evidence="11" key="1">
    <citation type="submission" date="2015-12" db="EMBL/GenBank/DDBJ databases">
        <title>Mitochondrial genomes of cyclophyllidean cestodes.</title>
        <authorList>
            <person name="Nakao M."/>
        </authorList>
    </citation>
    <scope>NUCLEOTIDE SEQUENCE</scope>
</reference>
<evidence type="ECO:0000256" key="5">
    <source>
        <dbReference type="ARBA" id="ARBA00022967"/>
    </source>
</evidence>
<dbReference type="InterPro" id="IPR035973">
    <property type="entry name" value="Cyt_c_oxidase_su3-like_sf"/>
</dbReference>
<dbReference type="GO" id="GO:0004129">
    <property type="term" value="F:cytochrome-c oxidase activity"/>
    <property type="evidence" value="ECO:0007669"/>
    <property type="project" value="InterPro"/>
</dbReference>
<evidence type="ECO:0000256" key="1">
    <source>
        <dbReference type="ARBA" id="ARBA00004141"/>
    </source>
</evidence>
<geneLocation type="mitochondrion" evidence="11"/>
<dbReference type="SUPFAM" id="SSF81452">
    <property type="entry name" value="Cytochrome c oxidase subunit III-like"/>
    <property type="match status" value="1"/>
</dbReference>
<feature type="transmembrane region" description="Helical" evidence="9">
    <location>
        <begin position="152"/>
        <end position="183"/>
    </location>
</feature>
<keyword evidence="6 9" id="KW-1133">Transmembrane helix</keyword>
<dbReference type="PANTHER" id="PTHR11403:SF7">
    <property type="entry name" value="CYTOCHROME C OXIDASE SUBUNIT 3"/>
    <property type="match status" value="1"/>
</dbReference>
<organism evidence="11">
    <name type="scientific">Mesocestoides vogae</name>
    <dbReference type="NCBI Taxonomy" id="160009"/>
    <lineage>
        <taxon>Eukaryota</taxon>
        <taxon>Metazoa</taxon>
        <taxon>Spiralia</taxon>
        <taxon>Lophotrochozoa</taxon>
        <taxon>Platyhelminthes</taxon>
        <taxon>Cestoda</taxon>
        <taxon>Eucestoda</taxon>
        <taxon>Cyclophyllidea</taxon>
        <taxon>Mesocestoididae</taxon>
        <taxon>Mesocestoides</taxon>
    </lineage>
</organism>
<accession>A0A7R6PW78</accession>
<keyword evidence="5" id="KW-1278">Translocase</keyword>
<dbReference type="Pfam" id="PF00510">
    <property type="entry name" value="COX3"/>
    <property type="match status" value="1"/>
</dbReference>
<feature type="domain" description="Heme-copper oxidase subunit III family profile" evidence="10">
    <location>
        <begin position="1"/>
        <end position="214"/>
    </location>
</feature>
<dbReference type="InterPro" id="IPR013833">
    <property type="entry name" value="Cyt_c_oxidase_su3_a-hlx"/>
</dbReference>
<comment type="function">
    <text evidence="8">Component of the cytochrome c oxidase, the last enzyme in the mitochondrial electron transport chain which drives oxidative phosphorylation. The respiratory chain contains 3 multisubunit complexes succinate dehydrogenase (complex II, CII), ubiquinol-cytochrome c oxidoreductase (cytochrome b-c1 complex, complex III, CIII) and cytochrome c oxidase (complex IV, CIV), that cooperate to transfer electrons derived from NADH and succinate to molecular oxygen, creating an electrochemical gradient over the inner membrane that drives transmembrane transport and the ATP synthase. Cytochrome c oxidase is the component of the respiratory chain that catalyzes the reduction of oxygen to water. Electrons originating from reduced cytochrome c in the intermembrane space (IMS) are transferred via the dinuclear copper A center (CU(A)) of subunit 2 and heme A of subunit 1 to the active site in subunit 1, a binuclear center (BNC) formed by heme A3 and copper B (CU(B)). The BNC reduces molecular oxygen to 2 water molecules using 4 electrons from cytochrome c in the IMS and 4 protons from the mitochondrial matrix.</text>
</comment>
<evidence type="ECO:0000256" key="6">
    <source>
        <dbReference type="ARBA" id="ARBA00022989"/>
    </source>
</evidence>
<dbReference type="InterPro" id="IPR000298">
    <property type="entry name" value="Cyt_c_oxidase-like_su3"/>
</dbReference>
<gene>
    <name evidence="11" type="primary">cox3</name>
</gene>
<keyword evidence="7 9" id="KW-0472">Membrane</keyword>
<dbReference type="GO" id="GO:0019646">
    <property type="term" value="P:aerobic electron transport chain"/>
    <property type="evidence" value="ECO:0007669"/>
    <property type="project" value="InterPro"/>
</dbReference>
<feature type="transmembrane region" description="Helical" evidence="9">
    <location>
        <begin position="195"/>
        <end position="213"/>
    </location>
</feature>
<dbReference type="PANTHER" id="PTHR11403">
    <property type="entry name" value="CYTOCHROME C OXIDASE SUBUNIT III"/>
    <property type="match status" value="1"/>
</dbReference>
<comment type="subcellular location">
    <subcellularLocation>
        <location evidence="1">Membrane</location>
        <topology evidence="1">Multi-pass membrane protein</topology>
    </subcellularLocation>
</comment>
<evidence type="ECO:0000256" key="7">
    <source>
        <dbReference type="ARBA" id="ARBA00023136"/>
    </source>
</evidence>
<evidence type="ECO:0000256" key="9">
    <source>
        <dbReference type="SAM" id="Phobius"/>
    </source>
</evidence>
<dbReference type="EMBL" id="LC102498">
    <property type="protein sequence ID" value="BBB87245.1"/>
    <property type="molecule type" value="Genomic_DNA"/>
</dbReference>
<comment type="similarity">
    <text evidence="2 8">Belongs to the cytochrome c oxidase subunit 3 family.</text>
</comment>
<feature type="transmembrane region" description="Helical" evidence="9">
    <location>
        <begin position="121"/>
        <end position="140"/>
    </location>
</feature>
<dbReference type="Gene3D" id="1.20.120.80">
    <property type="entry name" value="Cytochrome c oxidase, subunit III, four-helix bundle"/>
    <property type="match status" value="1"/>
</dbReference>
<dbReference type="PROSITE" id="PS50253">
    <property type="entry name" value="COX3"/>
    <property type="match status" value="1"/>
</dbReference>
<dbReference type="GO" id="GO:0016020">
    <property type="term" value="C:membrane"/>
    <property type="evidence" value="ECO:0007669"/>
    <property type="project" value="UniProtKB-SubCell"/>
</dbReference>
<evidence type="ECO:0000256" key="2">
    <source>
        <dbReference type="ARBA" id="ARBA00010581"/>
    </source>
</evidence>
<feature type="transmembrane region" description="Helical" evidence="9">
    <location>
        <begin position="55"/>
        <end position="77"/>
    </location>
</feature>
<proteinExistence type="inferred from homology"/>
<evidence type="ECO:0000313" key="11">
    <source>
        <dbReference type="EMBL" id="BBB87245.1"/>
    </source>
</evidence>
<dbReference type="CDD" id="cd00386">
    <property type="entry name" value="Heme_Cu_Oxidase_III_like"/>
    <property type="match status" value="1"/>
</dbReference>
<keyword evidence="8 11" id="KW-0496">Mitochondrion</keyword>
<name>A0A7R6PW78_9CEST</name>
<protein>
    <recommendedName>
        <fullName evidence="3 8">Cytochrome c oxidase subunit 3</fullName>
    </recommendedName>
</protein>
<keyword evidence="4 8" id="KW-0812">Transmembrane</keyword>
<feature type="transmembrane region" description="Helical" evidence="9">
    <location>
        <begin position="89"/>
        <end position="109"/>
    </location>
</feature>